<comment type="subcellular location">
    <subcellularLocation>
        <location evidence="2">Nucleus</location>
    </subcellularLocation>
</comment>
<dbReference type="Pfam" id="PF16866">
    <property type="entry name" value="PHD_4"/>
    <property type="match status" value="1"/>
</dbReference>
<dbReference type="SUPFAM" id="SSF57903">
    <property type="entry name" value="FYVE/PHD zinc finger"/>
    <property type="match status" value="1"/>
</dbReference>
<evidence type="ECO:0000256" key="17">
    <source>
        <dbReference type="ARBA" id="ARBA00047915"/>
    </source>
</evidence>
<feature type="compositionally biased region" description="Low complexity" evidence="19">
    <location>
        <begin position="937"/>
        <end position="949"/>
    </location>
</feature>
<evidence type="ECO:0000256" key="1">
    <source>
        <dbReference type="ARBA" id="ARBA00001954"/>
    </source>
</evidence>
<comment type="caution">
    <text evidence="24">The sequence shown here is derived from an EMBL/GenBank/DDBJ whole genome shotgun (WGS) entry which is preliminary data.</text>
</comment>
<dbReference type="InterPro" id="IPR006553">
    <property type="entry name" value="Leu-rich_rpt_Cys-con_subtyp"/>
</dbReference>
<evidence type="ECO:0000256" key="18">
    <source>
        <dbReference type="PROSITE-ProRule" id="PRU00509"/>
    </source>
</evidence>
<feature type="region of interest" description="Disordered" evidence="19">
    <location>
        <begin position="689"/>
        <end position="879"/>
    </location>
</feature>
<dbReference type="Gene3D" id="1.20.58.1360">
    <property type="match status" value="1"/>
</dbReference>
<evidence type="ECO:0000259" key="23">
    <source>
        <dbReference type="PROSITE" id="PS51184"/>
    </source>
</evidence>
<keyword evidence="6" id="KW-0479">Metal-binding</keyword>
<feature type="compositionally biased region" description="Pro residues" evidence="19">
    <location>
        <begin position="761"/>
        <end position="772"/>
    </location>
</feature>
<feature type="domain" description="F-box" evidence="21">
    <location>
        <begin position="1050"/>
        <end position="1096"/>
    </location>
</feature>
<evidence type="ECO:0000259" key="20">
    <source>
        <dbReference type="PROSITE" id="PS50016"/>
    </source>
</evidence>
<evidence type="ECO:0000256" key="9">
    <source>
        <dbReference type="ARBA" id="ARBA00022853"/>
    </source>
</evidence>
<evidence type="ECO:0000256" key="3">
    <source>
        <dbReference type="ARBA" id="ARBA00008037"/>
    </source>
</evidence>
<dbReference type="Proteomes" id="UP001497497">
    <property type="component" value="Unassembled WGS sequence"/>
</dbReference>
<keyword evidence="15" id="KW-0804">Transcription</keyword>
<evidence type="ECO:0000256" key="6">
    <source>
        <dbReference type="ARBA" id="ARBA00022723"/>
    </source>
</evidence>
<dbReference type="GO" id="GO:0008270">
    <property type="term" value="F:zinc ion binding"/>
    <property type="evidence" value="ECO:0007669"/>
    <property type="project" value="UniProtKB-KW"/>
</dbReference>
<dbReference type="SMART" id="SM00558">
    <property type="entry name" value="JmjC"/>
    <property type="match status" value="1"/>
</dbReference>
<evidence type="ECO:0000256" key="16">
    <source>
        <dbReference type="ARBA" id="ARBA00023242"/>
    </source>
</evidence>
<name>A0AAV2IDS0_LYMST</name>
<evidence type="ECO:0000256" key="8">
    <source>
        <dbReference type="ARBA" id="ARBA00022833"/>
    </source>
</evidence>
<keyword evidence="13" id="KW-0805">Transcription regulation</keyword>
<dbReference type="InterPro" id="IPR050690">
    <property type="entry name" value="JHDM1_Histone_Demethylase"/>
</dbReference>
<evidence type="ECO:0000256" key="15">
    <source>
        <dbReference type="ARBA" id="ARBA00023163"/>
    </source>
</evidence>
<feature type="compositionally biased region" description="Basic and acidic residues" evidence="19">
    <location>
        <begin position="810"/>
        <end position="821"/>
    </location>
</feature>
<feature type="region of interest" description="Disordered" evidence="19">
    <location>
        <begin position="355"/>
        <end position="406"/>
    </location>
</feature>
<dbReference type="InterPro" id="IPR032675">
    <property type="entry name" value="LRR_dom_sf"/>
</dbReference>
<feature type="region of interest" description="Disordered" evidence="19">
    <location>
        <begin position="419"/>
        <end position="455"/>
    </location>
</feature>
<gene>
    <name evidence="24" type="ORF">GSLYS_00017457001</name>
</gene>
<feature type="compositionally biased region" description="Basic and acidic residues" evidence="19">
    <location>
        <begin position="730"/>
        <end position="741"/>
    </location>
</feature>
<dbReference type="InterPro" id="IPR001810">
    <property type="entry name" value="F-box_dom"/>
</dbReference>
<dbReference type="FunFam" id="2.60.120.650:FF:000005">
    <property type="entry name" value="lysine-specific demethylase 2A isoform X1"/>
    <property type="match status" value="1"/>
</dbReference>
<feature type="compositionally biased region" description="Basic and acidic residues" evidence="19">
    <location>
        <begin position="703"/>
        <end position="712"/>
    </location>
</feature>
<evidence type="ECO:0000256" key="5">
    <source>
        <dbReference type="ARBA" id="ARBA00022614"/>
    </source>
</evidence>
<dbReference type="Gene3D" id="2.60.120.650">
    <property type="entry name" value="Cupin"/>
    <property type="match status" value="1"/>
</dbReference>
<evidence type="ECO:0000256" key="13">
    <source>
        <dbReference type="ARBA" id="ARBA00023015"/>
    </source>
</evidence>
<dbReference type="Pfam" id="PF02008">
    <property type="entry name" value="zf-CXXC"/>
    <property type="match status" value="1"/>
</dbReference>
<dbReference type="GO" id="GO:0005634">
    <property type="term" value="C:nucleus"/>
    <property type="evidence" value="ECO:0007669"/>
    <property type="project" value="UniProtKB-SubCell"/>
</dbReference>
<evidence type="ECO:0000259" key="21">
    <source>
        <dbReference type="PROSITE" id="PS50181"/>
    </source>
</evidence>
<keyword evidence="14" id="KW-0238">DNA-binding</keyword>
<feature type="domain" description="JmjC" evidence="23">
    <location>
        <begin position="143"/>
        <end position="311"/>
    </location>
</feature>
<evidence type="ECO:0000259" key="22">
    <source>
        <dbReference type="PROSITE" id="PS51058"/>
    </source>
</evidence>
<evidence type="ECO:0000256" key="7">
    <source>
        <dbReference type="ARBA" id="ARBA00022771"/>
    </source>
</evidence>
<feature type="compositionally biased region" description="Polar residues" evidence="19">
    <location>
        <begin position="841"/>
        <end position="858"/>
    </location>
</feature>
<organism evidence="24 25">
    <name type="scientific">Lymnaea stagnalis</name>
    <name type="common">Great pond snail</name>
    <name type="synonym">Helix stagnalis</name>
    <dbReference type="NCBI Taxonomy" id="6523"/>
    <lineage>
        <taxon>Eukaryota</taxon>
        <taxon>Metazoa</taxon>
        <taxon>Spiralia</taxon>
        <taxon>Lophotrochozoa</taxon>
        <taxon>Mollusca</taxon>
        <taxon>Gastropoda</taxon>
        <taxon>Heterobranchia</taxon>
        <taxon>Euthyneura</taxon>
        <taxon>Panpulmonata</taxon>
        <taxon>Hygrophila</taxon>
        <taxon>Lymnaeoidea</taxon>
        <taxon>Lymnaeidae</taxon>
        <taxon>Lymnaea</taxon>
    </lineage>
</organism>
<evidence type="ECO:0000256" key="14">
    <source>
        <dbReference type="ARBA" id="ARBA00023125"/>
    </source>
</evidence>
<feature type="domain" description="PHD-type" evidence="20">
    <location>
        <begin position="616"/>
        <end position="684"/>
    </location>
</feature>
<proteinExistence type="inferred from homology"/>
<keyword evidence="8" id="KW-0862">Zinc</keyword>
<evidence type="ECO:0000313" key="25">
    <source>
        <dbReference type="Proteomes" id="UP001497497"/>
    </source>
</evidence>
<dbReference type="SUPFAM" id="SSF51197">
    <property type="entry name" value="Clavaminate synthase-like"/>
    <property type="match status" value="1"/>
</dbReference>
<dbReference type="PROSITE" id="PS50016">
    <property type="entry name" value="ZF_PHD_2"/>
    <property type="match status" value="1"/>
</dbReference>
<keyword evidence="16" id="KW-0539">Nucleus</keyword>
<reference evidence="24 25" key="1">
    <citation type="submission" date="2024-04" db="EMBL/GenBank/DDBJ databases">
        <authorList>
            <consortium name="Genoscope - CEA"/>
            <person name="William W."/>
        </authorList>
    </citation>
    <scope>NUCLEOTIDE SEQUENCE [LARGE SCALE GENOMIC DNA]</scope>
</reference>
<evidence type="ECO:0000256" key="11">
    <source>
        <dbReference type="ARBA" id="ARBA00023002"/>
    </source>
</evidence>
<dbReference type="Gene3D" id="3.30.40.10">
    <property type="entry name" value="Zinc/RING finger domain, C3HC4 (zinc finger)"/>
    <property type="match status" value="1"/>
</dbReference>
<evidence type="ECO:0000256" key="4">
    <source>
        <dbReference type="ARBA" id="ARBA00013246"/>
    </source>
</evidence>
<dbReference type="PROSITE" id="PS51184">
    <property type="entry name" value="JMJC"/>
    <property type="match status" value="1"/>
</dbReference>
<dbReference type="EC" id="1.14.11.27" evidence="4"/>
<dbReference type="SMART" id="SM00367">
    <property type="entry name" value="LRR_CC"/>
    <property type="match status" value="5"/>
</dbReference>
<dbReference type="CDD" id="cd21743">
    <property type="entry name" value="CTD_KDM2A_2B-like"/>
    <property type="match status" value="1"/>
</dbReference>
<evidence type="ECO:0000256" key="12">
    <source>
        <dbReference type="ARBA" id="ARBA00023004"/>
    </source>
</evidence>
<evidence type="ECO:0000256" key="2">
    <source>
        <dbReference type="ARBA" id="ARBA00004123"/>
    </source>
</evidence>
<dbReference type="GO" id="GO:0140680">
    <property type="term" value="F:histone H3K36me/H3K36me2 demethylase activity"/>
    <property type="evidence" value="ECO:0007669"/>
    <property type="project" value="UniProtKB-EC"/>
</dbReference>
<dbReference type="InterPro" id="IPR019787">
    <property type="entry name" value="Znf_PHD-finger"/>
</dbReference>
<keyword evidence="9" id="KW-0156">Chromatin regulator</keyword>
<dbReference type="EMBL" id="CAXITT010000585">
    <property type="protein sequence ID" value="CAL1543944.1"/>
    <property type="molecule type" value="Genomic_DNA"/>
</dbReference>
<keyword evidence="5" id="KW-0433">Leucine-rich repeat</keyword>
<dbReference type="InterPro" id="IPR003347">
    <property type="entry name" value="JmjC_dom"/>
</dbReference>
<accession>A0AAV2IDS0</accession>
<keyword evidence="7 18" id="KW-0863">Zinc-finger</keyword>
<comment type="similarity">
    <text evidence="3">Belongs to the JHDM1 histone demethylase family.</text>
</comment>
<evidence type="ECO:0000256" key="10">
    <source>
        <dbReference type="ARBA" id="ARBA00022964"/>
    </source>
</evidence>
<dbReference type="GO" id="GO:0003677">
    <property type="term" value="F:DNA binding"/>
    <property type="evidence" value="ECO:0007669"/>
    <property type="project" value="UniProtKB-KW"/>
</dbReference>
<dbReference type="InterPro" id="IPR002857">
    <property type="entry name" value="Znf_CXXC"/>
</dbReference>
<dbReference type="Pfam" id="PF12937">
    <property type="entry name" value="F-box-like"/>
    <property type="match status" value="1"/>
</dbReference>
<dbReference type="InterPro" id="IPR057207">
    <property type="entry name" value="FBXL15_LRR"/>
</dbReference>
<feature type="domain" description="CXXC-type" evidence="22">
    <location>
        <begin position="561"/>
        <end position="609"/>
    </location>
</feature>
<dbReference type="SUPFAM" id="SSF52047">
    <property type="entry name" value="RNI-like"/>
    <property type="match status" value="1"/>
</dbReference>
<dbReference type="InterPro" id="IPR011011">
    <property type="entry name" value="Znf_FYVE_PHD"/>
</dbReference>
<dbReference type="PROSITE" id="PS50181">
    <property type="entry name" value="FBOX"/>
    <property type="match status" value="1"/>
</dbReference>
<evidence type="ECO:0000256" key="19">
    <source>
        <dbReference type="SAM" id="MobiDB-lite"/>
    </source>
</evidence>
<evidence type="ECO:0000313" key="24">
    <source>
        <dbReference type="EMBL" id="CAL1543944.1"/>
    </source>
</evidence>
<feature type="compositionally biased region" description="Basic and acidic residues" evidence="19">
    <location>
        <begin position="382"/>
        <end position="402"/>
    </location>
</feature>
<dbReference type="SMART" id="SM00256">
    <property type="entry name" value="FBOX"/>
    <property type="match status" value="1"/>
</dbReference>
<keyword evidence="10" id="KW-0223">Dioxygenase</keyword>
<feature type="compositionally biased region" description="Low complexity" evidence="19">
    <location>
        <begin position="976"/>
        <end position="989"/>
    </location>
</feature>
<comment type="cofactor">
    <cofactor evidence="1">
        <name>Fe(2+)</name>
        <dbReference type="ChEBI" id="CHEBI:29033"/>
    </cofactor>
</comment>
<keyword evidence="11" id="KW-0560">Oxidoreductase</keyword>
<protein>
    <recommendedName>
        <fullName evidence="4">[histone H3]-dimethyl-L-lysine(36) demethylase</fullName>
        <ecNumber evidence="4">1.14.11.27</ecNumber>
    </recommendedName>
</protein>
<keyword evidence="25" id="KW-1185">Reference proteome</keyword>
<dbReference type="CDD" id="cd15555">
    <property type="entry name" value="PHD_KDM2A_2B"/>
    <property type="match status" value="1"/>
</dbReference>
<dbReference type="Gene3D" id="3.80.10.10">
    <property type="entry name" value="Ribonuclease Inhibitor"/>
    <property type="match status" value="1"/>
</dbReference>
<dbReference type="Pfam" id="PF25372">
    <property type="entry name" value="DUF7885"/>
    <property type="match status" value="1"/>
</dbReference>
<comment type="catalytic activity">
    <reaction evidence="17">
        <text>N(6),N(6)-dimethyl-L-lysyl(36)-[histone H3] + 2 2-oxoglutarate + 2 O2 = L-lysyl(36)-[histone H3] + 2 formaldehyde + 2 succinate + 2 CO2</text>
        <dbReference type="Rhea" id="RHEA:42032"/>
        <dbReference type="Rhea" id="RHEA-COMP:9785"/>
        <dbReference type="Rhea" id="RHEA-COMP:9787"/>
        <dbReference type="ChEBI" id="CHEBI:15379"/>
        <dbReference type="ChEBI" id="CHEBI:16526"/>
        <dbReference type="ChEBI" id="CHEBI:16810"/>
        <dbReference type="ChEBI" id="CHEBI:16842"/>
        <dbReference type="ChEBI" id="CHEBI:29969"/>
        <dbReference type="ChEBI" id="CHEBI:30031"/>
        <dbReference type="ChEBI" id="CHEBI:61976"/>
        <dbReference type="EC" id="1.14.11.27"/>
    </reaction>
</comment>
<feature type="region of interest" description="Disordered" evidence="19">
    <location>
        <begin position="934"/>
        <end position="1017"/>
    </location>
</feature>
<keyword evidence="12" id="KW-0408">Iron</keyword>
<dbReference type="PANTHER" id="PTHR23123">
    <property type="entry name" value="PHD/F-BOX CONTAINING PROTEIN"/>
    <property type="match status" value="1"/>
</dbReference>
<dbReference type="InterPro" id="IPR013083">
    <property type="entry name" value="Znf_RING/FYVE/PHD"/>
</dbReference>
<dbReference type="PROSITE" id="PS51058">
    <property type="entry name" value="ZF_CXXC"/>
    <property type="match status" value="1"/>
</dbReference>
<sequence>MAEDSESGRKLRAKERKKYIDQEIDEDDIDGRRMYSVEEKLVSEKFNADMVQELKGPEFTMEWMQRNGLTRPIVFYDKTGLGLRVPSENFKVSDVKQCVGIRRILDVMDVTTQKAMEMSMKDWVKYYENPERDRLLNVISLEFCHTRLENYVESPTLVRQVDWVDRAWPRHLKECQTESTNVIEKMKYPKVQKYCLMSVAGCYTDFHIDFGGTSVWYHILHGEKIFWLAPPSQQNIERYTEWTLSAKQGDTFLGDTLEQCQRINLCAGSTFIIPSGWIHAVYTPKDSLVFGGNFLHSFNIENQLLVSRVEDKTYVPSKFRYPFFSEIMWYVVDRYLSCLTGRSYLSSCEKEELDEDDQGLIQVDEDSRPPSRNPDSRPPSRAMDDSMDAKQIKSESGEDAPKLSKSVTIELTRIDQALRRSQSEDENQPPLAKPRVPRKAVSDSNSSWEGGGGTRKWIHLTPTELKGLHQLVDYLTGLMALPPNKRGVPREMLDPEAVLREIRQVLEDHKNDDPELAVTGEPYIGWPESAKKKQQKLKLGYKTFKTAKAAKGSTGAAVSSSSIRRRRTRCKQCEACTRTECGECTFCKDMKKFGGPGRMKQTCISRQCMAPVLPSSSVCMICNQEGQPNPDDSDDVAHLLMECGICWEIVHPTCLQKKYENLDNDGVVNEDLPNSWECSKCCNEGKQGQLKPRVRPGVSSKKIKMEEHRFSPESDGALDEDPISPISPVEGKRVVSKEGGRPKNGVGDEPFIKTELGAPKWPSPPKKMPIPPDVKVKSEDGPPSPQKSMPSSQSREDGQKKRNTPQLPLKDQKKQIKKEKISAPNSPSSSDNKHPRKRPMSTPSSIGEKNTSSSQLTESGGKRPKREGPACAMGDGAMVIQGKVHDGLQKHWEDAQETPTGGGVIKKSKLKYGALHPGEGDGGGCCANNTAAPSPLPTSSISSLLTSFSPQPPYHKGVQAPLSSSSSMNALGIPTSDSSQSQQQGSEGSSNKKEEGKSATQRDSNGGHVPGYSPERLRWGTDYAPKVPLKNYVVRPAPPSHIPEFVPMASDAPHPLPHAIWTLIFRYLPQSDLVTLSSVCRTFDCWALDPALWQQINLSRKSIKQVHLKGTMLRQPRSLKLASSVISYAQLSWLIARLPGLRHLDLSNLSWASICALCSSDCPLLRSLNLSWATGIRDLCFRELASPPINLKPGQRNISRLSRLERLSLTGTDINDQSLEVIATHLPKLMALDLTCCMRVTDRGIRALVQMGAPCRLREIRLVKCVQLTERCLDSLASCRELSFLALTDIPAITQEACVRFSRSYKYRTLRAHAQGIISV</sequence>